<dbReference type="InterPro" id="IPR035897">
    <property type="entry name" value="Toll_tir_struct_dom_sf"/>
</dbReference>
<dbReference type="PROSITE" id="PS50104">
    <property type="entry name" value="TIR"/>
    <property type="match status" value="1"/>
</dbReference>
<dbReference type="EMBL" id="CAADGH010000010">
    <property type="protein sequence ID" value="VFK74837.1"/>
    <property type="molecule type" value="Genomic_DNA"/>
</dbReference>
<sequence length="323" mass="37163">MLSEPLKLFYSYSHKDEDAREQLETHLSVLKRQGVITEWHDRKITAGMEWADEISNALESADIILLLVSADFLASAYCYDKEMARALERHEEGSARVIPVILRTCDWQYGTPFGRLQALPKDARPANTWEHRDEAFTNIAQGIRKAAMQFRESTVTFDTAAISSFPSSLRGRDTCFVLARIDEIFDSYYREVYAPAIIDAGFKPMRAKGLFGTGTVMEQIWEQIRQAKVLVADISDRNPNVLYELGLVHAQFKPVILTAGSLEDVPFDISHSRTFVYDVREPRWSEKLKRYVTERIRINCARNEPQFIRLLDEPGGCMEREEW</sequence>
<evidence type="ECO:0000313" key="3">
    <source>
        <dbReference type="EMBL" id="VFK74837.1"/>
    </source>
</evidence>
<dbReference type="EMBL" id="CAADFQ010000010">
    <property type="protein sequence ID" value="VFK29570.1"/>
    <property type="molecule type" value="Genomic_DNA"/>
</dbReference>
<dbReference type="InterPro" id="IPR000157">
    <property type="entry name" value="TIR_dom"/>
</dbReference>
<feature type="domain" description="TIR" evidence="1">
    <location>
        <begin position="4"/>
        <end position="147"/>
    </location>
</feature>
<dbReference type="Gene3D" id="3.40.50.10140">
    <property type="entry name" value="Toll/interleukin-1 receptor homology (TIR) domain"/>
    <property type="match status" value="1"/>
</dbReference>
<dbReference type="AlphaFoldDB" id="A0A450XJR9"/>
<name>A0A450XJR9_9GAMM</name>
<dbReference type="GO" id="GO:0007165">
    <property type="term" value="P:signal transduction"/>
    <property type="evidence" value="ECO:0007669"/>
    <property type="project" value="InterPro"/>
</dbReference>
<dbReference type="Pfam" id="PF13676">
    <property type="entry name" value="TIR_2"/>
    <property type="match status" value="1"/>
</dbReference>
<organism evidence="2">
    <name type="scientific">Candidatus Kentrum sp. MB</name>
    <dbReference type="NCBI Taxonomy" id="2138164"/>
    <lineage>
        <taxon>Bacteria</taxon>
        <taxon>Pseudomonadati</taxon>
        <taxon>Pseudomonadota</taxon>
        <taxon>Gammaproteobacteria</taxon>
        <taxon>Candidatus Kentrum</taxon>
    </lineage>
</organism>
<reference evidence="2" key="1">
    <citation type="submission" date="2019-02" db="EMBL/GenBank/DDBJ databases">
        <authorList>
            <person name="Gruber-Vodicka R. H."/>
            <person name="Seah K. B. B."/>
        </authorList>
    </citation>
    <scope>NUCLEOTIDE SEQUENCE</scope>
    <source>
        <strain evidence="3">BECK_BZ198</strain>
        <strain evidence="2">BECK_BZ199</strain>
    </source>
</reference>
<dbReference type="SUPFAM" id="SSF52200">
    <property type="entry name" value="Toll/Interleukin receptor TIR domain"/>
    <property type="match status" value="1"/>
</dbReference>
<protein>
    <submittedName>
        <fullName evidence="2">TIR domain-containing protein</fullName>
    </submittedName>
</protein>
<evidence type="ECO:0000313" key="2">
    <source>
        <dbReference type="EMBL" id="VFK29570.1"/>
    </source>
</evidence>
<evidence type="ECO:0000259" key="1">
    <source>
        <dbReference type="PROSITE" id="PS50104"/>
    </source>
</evidence>
<proteinExistence type="predicted"/>
<accession>A0A450XJR9</accession>
<gene>
    <name evidence="3" type="ORF">BECKMB1821H_GA0114242_101065</name>
    <name evidence="2" type="ORF">BECKMB1821I_GA0114274_101065</name>
</gene>
<dbReference type="Gene3D" id="3.40.50.450">
    <property type="match status" value="1"/>
</dbReference>
<dbReference type="SMART" id="SM00255">
    <property type="entry name" value="TIR"/>
    <property type="match status" value="1"/>
</dbReference>